<comment type="similarity">
    <text evidence="3 14">Belongs to the HemJ family.</text>
</comment>
<organism evidence="16 17">
    <name type="scientific">Rhizobium halophytocola</name>
    <dbReference type="NCBI Taxonomy" id="735519"/>
    <lineage>
        <taxon>Bacteria</taxon>
        <taxon>Pseudomonadati</taxon>
        <taxon>Pseudomonadota</taxon>
        <taxon>Alphaproteobacteria</taxon>
        <taxon>Hyphomicrobiales</taxon>
        <taxon>Rhizobiaceae</taxon>
        <taxon>Rhizobium/Agrobacterium group</taxon>
        <taxon>Rhizobium</taxon>
    </lineage>
</organism>
<dbReference type="EMBL" id="JAGGJU010000001">
    <property type="protein sequence ID" value="MBP1848661.1"/>
    <property type="molecule type" value="Genomic_DNA"/>
</dbReference>
<comment type="subcellular location">
    <subcellularLocation>
        <location evidence="1">Cell membrane</location>
        <topology evidence="1">Multi-pass membrane protein</topology>
    </subcellularLocation>
</comment>
<dbReference type="PANTHER" id="PTHR40255">
    <property type="entry name" value="UPF0093 MEMBRANE PROTEIN SLR1790"/>
    <property type="match status" value="1"/>
</dbReference>
<keyword evidence="9 15" id="KW-1133">Transmembrane helix</keyword>
<protein>
    <recommendedName>
        <fullName evidence="4 14">Protoporphyrinogen IX oxidase</fullName>
        <ecNumber evidence="14">1.3.99.-</ecNumber>
    </recommendedName>
</protein>
<dbReference type="RefSeq" id="WP_209941183.1">
    <property type="nucleotide sequence ID" value="NZ_JAGGJU010000001.1"/>
</dbReference>
<keyword evidence="5 14" id="KW-1003">Cell membrane</keyword>
<proteinExistence type="inferred from homology"/>
<evidence type="ECO:0000256" key="5">
    <source>
        <dbReference type="ARBA" id="ARBA00022475"/>
    </source>
</evidence>
<keyword evidence="8 14" id="KW-0479">Metal-binding</keyword>
<evidence type="ECO:0000256" key="2">
    <source>
        <dbReference type="ARBA" id="ARBA00005073"/>
    </source>
</evidence>
<comment type="pathway">
    <text evidence="2 14">Porphyrin-containing compound metabolism; protoporphyrin-IX biosynthesis; protoporphyrin-IX from protoporphyrinogen-IX: step 1/1.</text>
</comment>
<evidence type="ECO:0000256" key="4">
    <source>
        <dbReference type="ARBA" id="ARBA00017504"/>
    </source>
</evidence>
<gene>
    <name evidence="16" type="ORF">J2Z17_000078</name>
</gene>
<evidence type="ECO:0000256" key="12">
    <source>
        <dbReference type="ARBA" id="ARBA00023136"/>
    </source>
</evidence>
<evidence type="ECO:0000256" key="3">
    <source>
        <dbReference type="ARBA" id="ARBA00006501"/>
    </source>
</evidence>
<dbReference type="Pfam" id="PF03653">
    <property type="entry name" value="UPF0093"/>
    <property type="match status" value="1"/>
</dbReference>
<feature type="transmembrane region" description="Helical" evidence="15">
    <location>
        <begin position="78"/>
        <end position="97"/>
    </location>
</feature>
<comment type="catalytic activity">
    <reaction evidence="13 14">
        <text>protoporphyrinogen IX + 3 A = protoporphyrin IX + 3 AH2</text>
        <dbReference type="Rhea" id="RHEA:62000"/>
        <dbReference type="ChEBI" id="CHEBI:13193"/>
        <dbReference type="ChEBI" id="CHEBI:17499"/>
        <dbReference type="ChEBI" id="CHEBI:57306"/>
        <dbReference type="ChEBI" id="CHEBI:57307"/>
    </reaction>
</comment>
<keyword evidence="6 14" id="KW-0349">Heme</keyword>
<keyword evidence="7 15" id="KW-0812">Transmembrane</keyword>
<evidence type="ECO:0000256" key="6">
    <source>
        <dbReference type="ARBA" id="ARBA00022617"/>
    </source>
</evidence>
<feature type="transmembrane region" description="Helical" evidence="15">
    <location>
        <begin position="117"/>
        <end position="133"/>
    </location>
</feature>
<evidence type="ECO:0000256" key="10">
    <source>
        <dbReference type="ARBA" id="ARBA00023002"/>
    </source>
</evidence>
<accession>A0ABS4DSJ9</accession>
<keyword evidence="10" id="KW-0560">Oxidoreductase</keyword>
<evidence type="ECO:0000256" key="14">
    <source>
        <dbReference type="PIRNR" id="PIRNR004638"/>
    </source>
</evidence>
<keyword evidence="12 14" id="KW-0472">Membrane</keyword>
<feature type="transmembrane region" description="Helical" evidence="15">
    <location>
        <begin position="12"/>
        <end position="30"/>
    </location>
</feature>
<reference evidence="16 17" key="1">
    <citation type="submission" date="2021-03" db="EMBL/GenBank/DDBJ databases">
        <title>Genomic Encyclopedia of Type Strains, Phase IV (KMG-IV): sequencing the most valuable type-strain genomes for metagenomic binning, comparative biology and taxonomic classification.</title>
        <authorList>
            <person name="Goeker M."/>
        </authorList>
    </citation>
    <scope>NUCLEOTIDE SEQUENCE [LARGE SCALE GENOMIC DNA]</scope>
    <source>
        <strain evidence="16 17">DSM 21600</strain>
    </source>
</reference>
<dbReference type="PANTHER" id="PTHR40255:SF1">
    <property type="entry name" value="PROTOPORPHYRINOGEN IX OXIDASE"/>
    <property type="match status" value="1"/>
</dbReference>
<comment type="cofactor">
    <cofactor evidence="14">
        <name>heme b</name>
        <dbReference type="ChEBI" id="CHEBI:60344"/>
    </cofactor>
    <text evidence="14">Binds 1 heme b (iron(II)-protoporphyrin IX) group per subunit.</text>
</comment>
<dbReference type="InterPro" id="IPR005265">
    <property type="entry name" value="HemJ-like"/>
</dbReference>
<evidence type="ECO:0000313" key="17">
    <source>
        <dbReference type="Proteomes" id="UP000759443"/>
    </source>
</evidence>
<sequence length="136" mass="14679">MIYLLLKTLHLLSDFLFVAGVLINGACLMARPQGMGPVQLSLARRLNMRMTSPALFGVWVFGLALVFSGNWWPDGWLLAKMAIVLALSALHGMQTAAIKRLSQDPAAAISAPARHSFVLSLAALLLIVALVVLKPF</sequence>
<evidence type="ECO:0000256" key="15">
    <source>
        <dbReference type="SAM" id="Phobius"/>
    </source>
</evidence>
<evidence type="ECO:0000256" key="1">
    <source>
        <dbReference type="ARBA" id="ARBA00004651"/>
    </source>
</evidence>
<evidence type="ECO:0000256" key="13">
    <source>
        <dbReference type="ARBA" id="ARBA00048390"/>
    </source>
</evidence>
<comment type="function">
    <text evidence="14">Catalyzes the oxidation of protoporphyrinogen IX to protoporphyrin IX.</text>
</comment>
<evidence type="ECO:0000256" key="9">
    <source>
        <dbReference type="ARBA" id="ARBA00022989"/>
    </source>
</evidence>
<evidence type="ECO:0000256" key="7">
    <source>
        <dbReference type="ARBA" id="ARBA00022692"/>
    </source>
</evidence>
<comment type="caution">
    <text evidence="16">The sequence shown here is derived from an EMBL/GenBank/DDBJ whole genome shotgun (WGS) entry which is preliminary data.</text>
</comment>
<name>A0ABS4DSJ9_9HYPH</name>
<feature type="transmembrane region" description="Helical" evidence="15">
    <location>
        <begin position="51"/>
        <end position="72"/>
    </location>
</feature>
<evidence type="ECO:0000313" key="16">
    <source>
        <dbReference type="EMBL" id="MBP1848661.1"/>
    </source>
</evidence>
<dbReference type="PIRSF" id="PIRSF004638">
    <property type="entry name" value="UCP004638"/>
    <property type="match status" value="1"/>
</dbReference>
<dbReference type="EC" id="1.3.99.-" evidence="14"/>
<evidence type="ECO:0000256" key="11">
    <source>
        <dbReference type="ARBA" id="ARBA00023004"/>
    </source>
</evidence>
<evidence type="ECO:0000256" key="8">
    <source>
        <dbReference type="ARBA" id="ARBA00022723"/>
    </source>
</evidence>
<dbReference type="Proteomes" id="UP000759443">
    <property type="component" value="Unassembled WGS sequence"/>
</dbReference>
<keyword evidence="17" id="KW-1185">Reference proteome</keyword>
<keyword evidence="11 14" id="KW-0408">Iron</keyword>